<dbReference type="EMBL" id="MU155487">
    <property type="protein sequence ID" value="KAF9472905.1"/>
    <property type="molecule type" value="Genomic_DNA"/>
</dbReference>
<dbReference type="AlphaFoldDB" id="A0A9P5YQJ6"/>
<dbReference type="OrthoDB" id="10039611at2759"/>
<name>A0A9P5YQJ6_9AGAR</name>
<dbReference type="Gene3D" id="3.30.420.10">
    <property type="entry name" value="Ribonuclease H-like superfamily/Ribonuclease H"/>
    <property type="match status" value="1"/>
</dbReference>
<evidence type="ECO:0000313" key="1">
    <source>
        <dbReference type="EMBL" id="KAF9472905.1"/>
    </source>
</evidence>
<comment type="caution">
    <text evidence="1">The sequence shown here is derived from an EMBL/GenBank/DDBJ whole genome shotgun (WGS) entry which is preliminary data.</text>
</comment>
<accession>A0A9P5YQJ6</accession>
<reference evidence="1" key="1">
    <citation type="submission" date="2020-11" db="EMBL/GenBank/DDBJ databases">
        <authorList>
            <consortium name="DOE Joint Genome Institute"/>
            <person name="Ahrendt S."/>
            <person name="Riley R."/>
            <person name="Andreopoulos W."/>
            <person name="Labutti K."/>
            <person name="Pangilinan J."/>
            <person name="Ruiz-Duenas F.J."/>
            <person name="Barrasa J.M."/>
            <person name="Sanchez-Garcia M."/>
            <person name="Camarero S."/>
            <person name="Miyauchi S."/>
            <person name="Serrano A."/>
            <person name="Linde D."/>
            <person name="Babiker R."/>
            <person name="Drula E."/>
            <person name="Ayuso-Fernandez I."/>
            <person name="Pacheco R."/>
            <person name="Padilla G."/>
            <person name="Ferreira P."/>
            <person name="Barriuso J."/>
            <person name="Kellner H."/>
            <person name="Castanera R."/>
            <person name="Alfaro M."/>
            <person name="Ramirez L."/>
            <person name="Pisabarro A.G."/>
            <person name="Kuo A."/>
            <person name="Tritt A."/>
            <person name="Lipzen A."/>
            <person name="He G."/>
            <person name="Yan M."/>
            <person name="Ng V."/>
            <person name="Cullen D."/>
            <person name="Martin F."/>
            <person name="Rosso M.-N."/>
            <person name="Henrissat B."/>
            <person name="Hibbett D."/>
            <person name="Martinez A.T."/>
            <person name="Grigoriev I.V."/>
        </authorList>
    </citation>
    <scope>NUCLEOTIDE SEQUENCE</scope>
    <source>
        <strain evidence="1">CIRM-BRFM 674</strain>
    </source>
</reference>
<sequence>MLKKHYPDEDHVLVFDNATTHTKRPDGSISALKMPKGPSATFRVDINATHPDGRLIYAEDGSVLKRKIKMGNGKFADGSEQMFYYPEGTDHPHAGQFKGMAAILEERGFTGASKLKAQCGKKFIDCPPGSTTCCCRRILFNEPDFLEGESLLEIDAREYGFEVLFLPKFHCELNPIEQCWGYAKRNYRLLPPSSKEDVLEANVIACLDNIPLETIRRFATRSLRFMDAYRKGLDGKQAAWAAKKYRGHRVIPPSLMSDLDKAGLI</sequence>
<dbReference type="Proteomes" id="UP000807469">
    <property type="component" value="Unassembled WGS sequence"/>
</dbReference>
<keyword evidence="2" id="KW-1185">Reference proteome</keyword>
<dbReference type="PANTHER" id="PTHR35871">
    <property type="entry name" value="EXPRESSED PROTEIN"/>
    <property type="match status" value="1"/>
</dbReference>
<dbReference type="PANTHER" id="PTHR35871:SF1">
    <property type="entry name" value="CXC1-LIKE CYSTEINE CLUSTER ASSOCIATED WITH KDZ TRANSPOSASES DOMAIN-CONTAINING PROTEIN"/>
    <property type="match status" value="1"/>
</dbReference>
<dbReference type="InterPro" id="IPR036397">
    <property type="entry name" value="RNaseH_sf"/>
</dbReference>
<evidence type="ECO:0000313" key="2">
    <source>
        <dbReference type="Proteomes" id="UP000807469"/>
    </source>
</evidence>
<proteinExistence type="predicted"/>
<organism evidence="1 2">
    <name type="scientific">Pholiota conissans</name>
    <dbReference type="NCBI Taxonomy" id="109636"/>
    <lineage>
        <taxon>Eukaryota</taxon>
        <taxon>Fungi</taxon>
        <taxon>Dikarya</taxon>
        <taxon>Basidiomycota</taxon>
        <taxon>Agaricomycotina</taxon>
        <taxon>Agaricomycetes</taxon>
        <taxon>Agaricomycetidae</taxon>
        <taxon>Agaricales</taxon>
        <taxon>Agaricineae</taxon>
        <taxon>Strophariaceae</taxon>
        <taxon>Pholiota</taxon>
    </lineage>
</organism>
<protein>
    <submittedName>
        <fullName evidence="1">Uncharacterized protein</fullName>
    </submittedName>
</protein>
<gene>
    <name evidence="1" type="ORF">BDN70DRAFT_424718</name>
</gene>
<dbReference type="GO" id="GO:0003676">
    <property type="term" value="F:nucleic acid binding"/>
    <property type="evidence" value="ECO:0007669"/>
    <property type="project" value="InterPro"/>
</dbReference>